<dbReference type="OrthoDB" id="431169at2759"/>
<dbReference type="PROSITE" id="PS50102">
    <property type="entry name" value="RRM"/>
    <property type="match status" value="1"/>
</dbReference>
<dbReference type="Proteomes" id="UP001141806">
    <property type="component" value="Unassembled WGS sequence"/>
</dbReference>
<reference evidence="5" key="1">
    <citation type="journal article" date="2023" name="Plant J.">
        <title>The genome of the king protea, Protea cynaroides.</title>
        <authorList>
            <person name="Chang J."/>
            <person name="Duong T.A."/>
            <person name="Schoeman C."/>
            <person name="Ma X."/>
            <person name="Roodt D."/>
            <person name="Barker N."/>
            <person name="Li Z."/>
            <person name="Van de Peer Y."/>
            <person name="Mizrachi E."/>
        </authorList>
    </citation>
    <scope>NUCLEOTIDE SEQUENCE</scope>
    <source>
        <tissue evidence="5">Young leaves</tissue>
    </source>
</reference>
<dbReference type="GO" id="GO:0003723">
    <property type="term" value="F:RNA binding"/>
    <property type="evidence" value="ECO:0007669"/>
    <property type="project" value="UniProtKB-UniRule"/>
</dbReference>
<dbReference type="PANTHER" id="PTHR10501">
    <property type="entry name" value="U1 SMALL NUCLEAR RIBONUCLEOPROTEIN A/U2 SMALL NUCLEAR RIBONUCLEOPROTEIN B"/>
    <property type="match status" value="1"/>
</dbReference>
<dbReference type="AlphaFoldDB" id="A0A9Q0GU47"/>
<keyword evidence="1 2" id="KW-0694">RNA-binding</keyword>
<dbReference type="InterPro" id="IPR046848">
    <property type="entry name" value="E_motif"/>
</dbReference>
<proteinExistence type="predicted"/>
<feature type="compositionally biased region" description="Low complexity" evidence="3">
    <location>
        <begin position="488"/>
        <end position="499"/>
    </location>
</feature>
<comment type="caution">
    <text evidence="5">The sequence shown here is derived from an EMBL/GenBank/DDBJ whole genome shotgun (WGS) entry which is preliminary data.</text>
</comment>
<evidence type="ECO:0000256" key="1">
    <source>
        <dbReference type="ARBA" id="ARBA00022884"/>
    </source>
</evidence>
<gene>
    <name evidence="5" type="ORF">NE237_031049</name>
</gene>
<dbReference type="SUPFAM" id="SSF54928">
    <property type="entry name" value="RNA-binding domain, RBD"/>
    <property type="match status" value="1"/>
</dbReference>
<feature type="region of interest" description="Disordered" evidence="3">
    <location>
        <begin position="432"/>
        <end position="579"/>
    </location>
</feature>
<evidence type="ECO:0000313" key="5">
    <source>
        <dbReference type="EMBL" id="KAJ4954217.1"/>
    </source>
</evidence>
<sequence length="672" mass="73621">MPVATDSTIWGSLLSSCRTYGNLEIAVTAMKNLIVLEPDDLGNYVLLSNIYADLGRWDDVSRMRKLIRNRRTKKSPGCSLIEVNNVVQEFIAGDHSKPFSHEIMSILKLLAMQQRSSSNVGILNKDLGGMNLSPFSSSSLELTLKELIERRKISPAELYSKLSKNSMADAYWNRQPAMHPSAAMPKRPRADYDMPLSVVPSGYEMLNYLPHDDRGGPRVLKDTKSIGSAYDRYLQSAQLSSFGSGEAGKFRGEAGKFRGEAGDFRSEAGNFRGEAGNFRGGAGLGRDFGAGGGMSGLPVGEPGGVVGGPGVGPDLAANGRGMGLGGQHPMDPMARTGREMPPPLPPDASNTLFVEGLSPDCTRREVAHIFRPFLGYKEVRLVNKEPKHHGGDPLILCFVDFENPVCAATCLNALKGYKMDDHDADSSPLRLQFARYPGPRSGPGHRGKRFYKSPSPRPTPSPAKKYKSPSPRPTPSPATKYKSPSPRPTSSPATKYKSPSPKPPKEHRKAPTEHPKLPPSMDLYKYKSHPSSPMKPHKSSHEHHKSSHEHHKSSHEHHKSSYEHHKSYHKHPNHSSSKAVKLYNPHGAIKYTSSSSASHSSLNVKVSTKITTTSSKTTPSSKTTTSTTKEERTARNLSIFENQSKDMHDMFSGPQLASVWLYALMLKGILCD</sequence>
<name>A0A9Q0GU47_9MAGN</name>
<dbReference type="InterPro" id="IPR035979">
    <property type="entry name" value="RBD_domain_sf"/>
</dbReference>
<accession>A0A9Q0GU47</accession>
<evidence type="ECO:0000256" key="3">
    <source>
        <dbReference type="SAM" id="MobiDB-lite"/>
    </source>
</evidence>
<feature type="compositionally biased region" description="Low complexity" evidence="3">
    <location>
        <begin position="608"/>
        <end position="627"/>
    </location>
</feature>
<evidence type="ECO:0000313" key="6">
    <source>
        <dbReference type="Proteomes" id="UP001141806"/>
    </source>
</evidence>
<dbReference type="CDD" id="cd21618">
    <property type="entry name" value="RRM_AtNSRA_like"/>
    <property type="match status" value="1"/>
</dbReference>
<organism evidence="5 6">
    <name type="scientific">Protea cynaroides</name>
    <dbReference type="NCBI Taxonomy" id="273540"/>
    <lineage>
        <taxon>Eukaryota</taxon>
        <taxon>Viridiplantae</taxon>
        <taxon>Streptophyta</taxon>
        <taxon>Embryophyta</taxon>
        <taxon>Tracheophyta</taxon>
        <taxon>Spermatophyta</taxon>
        <taxon>Magnoliopsida</taxon>
        <taxon>Proteales</taxon>
        <taxon>Proteaceae</taxon>
        <taxon>Protea</taxon>
    </lineage>
</organism>
<dbReference type="Pfam" id="PF00076">
    <property type="entry name" value="RRM_1"/>
    <property type="match status" value="1"/>
</dbReference>
<feature type="compositionally biased region" description="Basic residues" evidence="3">
    <location>
        <begin position="535"/>
        <end position="558"/>
    </location>
</feature>
<dbReference type="EMBL" id="JAMYWD010000012">
    <property type="protein sequence ID" value="KAJ4954217.1"/>
    <property type="molecule type" value="Genomic_DNA"/>
</dbReference>
<evidence type="ECO:0000259" key="4">
    <source>
        <dbReference type="PROSITE" id="PS50102"/>
    </source>
</evidence>
<feature type="region of interest" description="Disordered" evidence="3">
    <location>
        <begin position="608"/>
        <end position="633"/>
    </location>
</feature>
<dbReference type="Gene3D" id="3.30.70.330">
    <property type="match status" value="1"/>
</dbReference>
<dbReference type="InterPro" id="IPR012677">
    <property type="entry name" value="Nucleotide-bd_a/b_plait_sf"/>
</dbReference>
<dbReference type="SMART" id="SM00360">
    <property type="entry name" value="RRM"/>
    <property type="match status" value="1"/>
</dbReference>
<feature type="domain" description="RRM" evidence="4">
    <location>
        <begin position="350"/>
        <end position="436"/>
    </location>
</feature>
<dbReference type="InterPro" id="IPR000504">
    <property type="entry name" value="RRM_dom"/>
</dbReference>
<protein>
    <recommendedName>
        <fullName evidence="4">RRM domain-containing protein</fullName>
    </recommendedName>
</protein>
<dbReference type="Pfam" id="PF20431">
    <property type="entry name" value="E_motif"/>
    <property type="match status" value="1"/>
</dbReference>
<evidence type="ECO:0000256" key="2">
    <source>
        <dbReference type="PROSITE-ProRule" id="PRU00176"/>
    </source>
</evidence>
<keyword evidence="6" id="KW-1185">Reference proteome</keyword>